<dbReference type="Proteomes" id="UP000570474">
    <property type="component" value="Unassembled WGS sequence"/>
</dbReference>
<keyword evidence="3" id="KW-1185">Reference proteome</keyword>
<dbReference type="RefSeq" id="WP_168874641.1">
    <property type="nucleotide sequence ID" value="NZ_JABAIA010000004.1"/>
</dbReference>
<name>A0A847SAE9_9BACT</name>
<evidence type="ECO:0000259" key="1">
    <source>
        <dbReference type="Pfam" id="PF20335"/>
    </source>
</evidence>
<evidence type="ECO:0000313" key="2">
    <source>
        <dbReference type="EMBL" id="NLR68681.1"/>
    </source>
</evidence>
<evidence type="ECO:0000313" key="3">
    <source>
        <dbReference type="Proteomes" id="UP000570474"/>
    </source>
</evidence>
<accession>A0A847SAE9</accession>
<dbReference type="EMBL" id="JABAIA010000004">
    <property type="protein sequence ID" value="NLR68681.1"/>
    <property type="molecule type" value="Genomic_DNA"/>
</dbReference>
<organism evidence="2 3">
    <name type="scientific">Chitinophaga varians</name>
    <dbReference type="NCBI Taxonomy" id="2202339"/>
    <lineage>
        <taxon>Bacteria</taxon>
        <taxon>Pseudomonadati</taxon>
        <taxon>Bacteroidota</taxon>
        <taxon>Chitinophagia</taxon>
        <taxon>Chitinophagales</taxon>
        <taxon>Chitinophagaceae</taxon>
        <taxon>Chitinophaga</taxon>
    </lineage>
</organism>
<proteinExistence type="predicted"/>
<reference evidence="2 3" key="1">
    <citation type="submission" date="2020-04" db="EMBL/GenBank/DDBJ databases">
        <authorList>
            <person name="Yin C."/>
        </authorList>
    </citation>
    <scope>NUCLEOTIDE SEQUENCE [LARGE SCALE GENOMIC DNA]</scope>
    <source>
        <strain evidence="2 3">Ae27</strain>
    </source>
</reference>
<protein>
    <recommendedName>
        <fullName evidence="1">DUF6630 domain-containing protein</fullName>
    </recommendedName>
</protein>
<dbReference type="AlphaFoldDB" id="A0A847SAE9"/>
<dbReference type="Pfam" id="PF20335">
    <property type="entry name" value="DUF6630"/>
    <property type="match status" value="1"/>
</dbReference>
<sequence>MNAKFLRYLVLPEEEKQLSTATDDEQLLEFLLQHQYLTVTDWKGEEQPGQIGNFLQGRLHAFKPDAHLDTDGVYASMQAEAAGFKAGDSIPFLLTSFQALLEEEDFVIVLLDRGNDSYYIGLIPDKNKKDLKKQTTPLGKWRAFGELSGEVLYTVYCSCGSMNVWQVKRGELIDEGGNCEDCGKEIFDKNGQTTFKVITEYI</sequence>
<feature type="domain" description="DUF6630" evidence="1">
    <location>
        <begin position="20"/>
        <end position="138"/>
    </location>
</feature>
<dbReference type="InterPro" id="IPR046582">
    <property type="entry name" value="DUF6630"/>
</dbReference>
<comment type="caution">
    <text evidence="2">The sequence shown here is derived from an EMBL/GenBank/DDBJ whole genome shotgun (WGS) entry which is preliminary data.</text>
</comment>
<gene>
    <name evidence="2" type="ORF">HGH92_30540</name>
</gene>